<organism evidence="2 3">
    <name type="scientific">Dyadobacter koreensis</name>
    <dbReference type="NCBI Taxonomy" id="408657"/>
    <lineage>
        <taxon>Bacteria</taxon>
        <taxon>Pseudomonadati</taxon>
        <taxon>Bacteroidota</taxon>
        <taxon>Cytophagia</taxon>
        <taxon>Cytophagales</taxon>
        <taxon>Spirosomataceae</taxon>
        <taxon>Dyadobacter</taxon>
    </lineage>
</organism>
<evidence type="ECO:0000313" key="2">
    <source>
        <dbReference type="EMBL" id="SEJ69445.1"/>
    </source>
</evidence>
<dbReference type="STRING" id="408657.SAMN04487995_5984"/>
<reference evidence="2 3" key="1">
    <citation type="submission" date="2016-10" db="EMBL/GenBank/DDBJ databases">
        <authorList>
            <person name="de Groot N.N."/>
        </authorList>
    </citation>
    <scope>NUCLEOTIDE SEQUENCE [LARGE SCALE GENOMIC DNA]</scope>
    <source>
        <strain evidence="2 3">DSM 19938</strain>
    </source>
</reference>
<keyword evidence="3" id="KW-1185">Reference proteome</keyword>
<name>A0A1H7B7R9_9BACT</name>
<evidence type="ECO:0000259" key="1">
    <source>
        <dbReference type="Pfam" id="PF12728"/>
    </source>
</evidence>
<feature type="domain" description="Helix-turn-helix" evidence="1">
    <location>
        <begin position="36"/>
        <end position="84"/>
    </location>
</feature>
<dbReference type="OrthoDB" id="1524679at2"/>
<dbReference type="EMBL" id="FNXY01000011">
    <property type="protein sequence ID" value="SEJ69445.1"/>
    <property type="molecule type" value="Genomic_DNA"/>
</dbReference>
<evidence type="ECO:0000313" key="3">
    <source>
        <dbReference type="Proteomes" id="UP000199532"/>
    </source>
</evidence>
<proteinExistence type="predicted"/>
<sequence>MQIEMITKQDLETFRQQLLSDLKPYLSSKEAAPDQWLKSADVRKLLKISPGTLQKLRITGALAPVKIAGSFYYKHSDVQQLLTNGHL</sequence>
<dbReference type="AlphaFoldDB" id="A0A1H7B7R9"/>
<dbReference type="PANTHER" id="PTHR34585:SF22">
    <property type="entry name" value="HELIX-TURN-HELIX DOMAIN-CONTAINING PROTEIN"/>
    <property type="match status" value="1"/>
</dbReference>
<dbReference type="InterPro" id="IPR041657">
    <property type="entry name" value="HTH_17"/>
</dbReference>
<dbReference type="RefSeq" id="WP_090341932.1">
    <property type="nucleotide sequence ID" value="NZ_FNXY01000011.1"/>
</dbReference>
<dbReference type="PANTHER" id="PTHR34585">
    <property type="match status" value="1"/>
</dbReference>
<gene>
    <name evidence="2" type="ORF">SAMN04487995_5984</name>
</gene>
<dbReference type="Proteomes" id="UP000199532">
    <property type="component" value="Unassembled WGS sequence"/>
</dbReference>
<dbReference type="Pfam" id="PF12728">
    <property type="entry name" value="HTH_17"/>
    <property type="match status" value="1"/>
</dbReference>
<accession>A0A1H7B7R9</accession>
<protein>
    <submittedName>
        <fullName evidence="2">Helix-turn-helix domain-containing protein</fullName>
    </submittedName>
</protein>